<feature type="compositionally biased region" description="Basic and acidic residues" evidence="1">
    <location>
        <begin position="19"/>
        <end position="63"/>
    </location>
</feature>
<comment type="caution">
    <text evidence="2">The sequence shown here is derived from an EMBL/GenBank/DDBJ whole genome shotgun (WGS) entry which is preliminary data.</text>
</comment>
<feature type="region of interest" description="Disordered" evidence="1">
    <location>
        <begin position="1"/>
        <end position="63"/>
    </location>
</feature>
<keyword evidence="3" id="KW-1185">Reference proteome</keyword>
<sequence>MNPMRSGRTVDQDQSQAQELRECLSFDEHRSRSVRRVPERTSGRLRYRREAKTMTEHPDTHDTKVRGRKLTIPFVCRNGSQVSVTINPALGARSHAEAIADAKEAVKQLAASFAYDDGRAGATFADRAKDTGDDAVFRSWAFGQ</sequence>
<evidence type="ECO:0000256" key="1">
    <source>
        <dbReference type="SAM" id="MobiDB-lite"/>
    </source>
</evidence>
<accession>A0ABV3SGC2</accession>
<name>A0ABV3SGC2_9HYPH</name>
<dbReference type="EMBL" id="JBDPGJ010000002">
    <property type="protein sequence ID" value="MEX0405812.1"/>
    <property type="molecule type" value="Genomic_DNA"/>
</dbReference>
<evidence type="ECO:0000313" key="3">
    <source>
        <dbReference type="Proteomes" id="UP001556692"/>
    </source>
</evidence>
<dbReference type="Proteomes" id="UP001556692">
    <property type="component" value="Unassembled WGS sequence"/>
</dbReference>
<protein>
    <submittedName>
        <fullName evidence="2">Uncharacterized protein</fullName>
    </submittedName>
</protein>
<evidence type="ECO:0000313" key="2">
    <source>
        <dbReference type="EMBL" id="MEX0405812.1"/>
    </source>
</evidence>
<gene>
    <name evidence="2" type="ORF">ABGN05_09080</name>
</gene>
<proteinExistence type="predicted"/>
<reference evidence="2 3" key="1">
    <citation type="submission" date="2024-05" db="EMBL/GenBank/DDBJ databases">
        <authorList>
            <person name="Jiang F."/>
        </authorList>
    </citation>
    <scope>NUCLEOTIDE SEQUENCE [LARGE SCALE GENOMIC DNA]</scope>
    <source>
        <strain evidence="2 3">LZ166</strain>
    </source>
</reference>
<organism evidence="2 3">
    <name type="scientific">Aquibium pacificus</name>
    <dbReference type="NCBI Taxonomy" id="3153579"/>
    <lineage>
        <taxon>Bacteria</taxon>
        <taxon>Pseudomonadati</taxon>
        <taxon>Pseudomonadota</taxon>
        <taxon>Alphaproteobacteria</taxon>
        <taxon>Hyphomicrobiales</taxon>
        <taxon>Phyllobacteriaceae</taxon>
        <taxon>Aquibium</taxon>
    </lineage>
</organism>